<dbReference type="InterPro" id="IPR029061">
    <property type="entry name" value="THDP-binding"/>
</dbReference>
<protein>
    <submittedName>
        <fullName evidence="5">Transketolase</fullName>
    </submittedName>
</protein>
<dbReference type="PANTHER" id="PTHR47514:SF1">
    <property type="entry name" value="TRANSKETOLASE N-TERMINAL SECTION-RELATED"/>
    <property type="match status" value="1"/>
</dbReference>
<dbReference type="PANTHER" id="PTHR47514">
    <property type="entry name" value="TRANSKETOLASE N-TERMINAL SECTION-RELATED"/>
    <property type="match status" value="1"/>
</dbReference>
<comment type="similarity">
    <text evidence="2">Belongs to the transketolase family.</text>
</comment>
<evidence type="ECO:0000256" key="2">
    <source>
        <dbReference type="ARBA" id="ARBA00007131"/>
    </source>
</evidence>
<name>A0A1G1KQ98_9BACT</name>
<evidence type="ECO:0000256" key="3">
    <source>
        <dbReference type="ARBA" id="ARBA00023052"/>
    </source>
</evidence>
<dbReference type="Pfam" id="PF00456">
    <property type="entry name" value="Transketolase_N"/>
    <property type="match status" value="1"/>
</dbReference>
<evidence type="ECO:0000259" key="4">
    <source>
        <dbReference type="Pfam" id="PF00456"/>
    </source>
</evidence>
<organism evidence="5 6">
    <name type="scientific">Candidatus Danuiimicrobium aquiferis</name>
    <dbReference type="NCBI Taxonomy" id="1801832"/>
    <lineage>
        <taxon>Bacteria</taxon>
        <taxon>Pseudomonadati</taxon>
        <taxon>Candidatus Omnitrophota</taxon>
        <taxon>Candidatus Danuiimicrobium</taxon>
    </lineage>
</organism>
<evidence type="ECO:0000313" key="6">
    <source>
        <dbReference type="Proteomes" id="UP000178187"/>
    </source>
</evidence>
<dbReference type="InterPro" id="IPR005474">
    <property type="entry name" value="Transketolase_N"/>
</dbReference>
<evidence type="ECO:0000256" key="1">
    <source>
        <dbReference type="ARBA" id="ARBA00001964"/>
    </source>
</evidence>
<dbReference type="SUPFAM" id="SSF52518">
    <property type="entry name" value="Thiamin diphosphate-binding fold (THDP-binding)"/>
    <property type="match status" value="1"/>
</dbReference>
<keyword evidence="3" id="KW-0786">Thiamine pyrophosphate</keyword>
<proteinExistence type="inferred from homology"/>
<sequence>MNEKLIQFLKNKVKWIREETLKIHKIAPDTRIASCLSDIEIFAVLYYGKLLKFNPKNPKWDNRDRFIVSKGHGGVSLYPVLADLGYFGKNELNNVCRNGSRFGSIPDSMVEGFETINGSLGQGLGVGCGMALGLKRKKSKSYVFVLVGDGELYEGSNWEAIMFAAHHQLDNLILIVDNNKIAMLDYCKNIINLKPLENKFKAFNWKAKVVNGHHVEKVYHALNEFKKDKGGRPKVLIADTKKGKGVPGLENNSLCHVMSLKPEEVDRLVAK</sequence>
<reference evidence="5 6" key="1">
    <citation type="journal article" date="2016" name="Nat. Commun.">
        <title>Thousands of microbial genomes shed light on interconnected biogeochemical processes in an aquifer system.</title>
        <authorList>
            <person name="Anantharaman K."/>
            <person name="Brown C.T."/>
            <person name="Hug L.A."/>
            <person name="Sharon I."/>
            <person name="Castelle C.J."/>
            <person name="Probst A.J."/>
            <person name="Thomas B.C."/>
            <person name="Singh A."/>
            <person name="Wilkins M.J."/>
            <person name="Karaoz U."/>
            <person name="Brodie E.L."/>
            <person name="Williams K.H."/>
            <person name="Hubbard S.S."/>
            <person name="Banfield J.F."/>
        </authorList>
    </citation>
    <scope>NUCLEOTIDE SEQUENCE [LARGE SCALE GENOMIC DNA]</scope>
</reference>
<accession>A0A1G1KQ98</accession>
<evidence type="ECO:0000313" key="5">
    <source>
        <dbReference type="EMBL" id="OGW95058.1"/>
    </source>
</evidence>
<comment type="cofactor">
    <cofactor evidence="1">
        <name>thiamine diphosphate</name>
        <dbReference type="ChEBI" id="CHEBI:58937"/>
    </cofactor>
</comment>
<dbReference type="CDD" id="cd02012">
    <property type="entry name" value="TPP_TK"/>
    <property type="match status" value="1"/>
</dbReference>
<feature type="domain" description="Transketolase N-terminal" evidence="4">
    <location>
        <begin position="40"/>
        <end position="268"/>
    </location>
</feature>
<gene>
    <name evidence="5" type="ORF">A3G33_05355</name>
</gene>
<comment type="caution">
    <text evidence="5">The sequence shown here is derived from an EMBL/GenBank/DDBJ whole genome shotgun (WGS) entry which is preliminary data.</text>
</comment>
<dbReference type="EMBL" id="MHFR01000069">
    <property type="protein sequence ID" value="OGW95058.1"/>
    <property type="molecule type" value="Genomic_DNA"/>
</dbReference>
<dbReference type="Gene3D" id="3.40.50.970">
    <property type="match status" value="1"/>
</dbReference>
<dbReference type="Proteomes" id="UP000178187">
    <property type="component" value="Unassembled WGS sequence"/>
</dbReference>
<dbReference type="AlphaFoldDB" id="A0A1G1KQ98"/>